<evidence type="ECO:0000259" key="11">
    <source>
        <dbReference type="Pfam" id="PF00712"/>
    </source>
</evidence>
<dbReference type="EMBL" id="JBHSAC010000056">
    <property type="protein sequence ID" value="MFC3932499.1"/>
    <property type="molecule type" value="Genomic_DNA"/>
</dbReference>
<dbReference type="Pfam" id="PF02767">
    <property type="entry name" value="DNA_pol3_beta_2"/>
    <property type="match status" value="1"/>
</dbReference>
<keyword evidence="8 10" id="KW-0239">DNA-directed DNA polymerase</keyword>
<gene>
    <name evidence="14" type="primary">dnaN</name>
    <name evidence="14" type="ORF">ACFOSE_06945</name>
</gene>
<dbReference type="SUPFAM" id="SSF55979">
    <property type="entry name" value="DNA clamp"/>
    <property type="match status" value="3"/>
</dbReference>
<dbReference type="PANTHER" id="PTHR30478:SF0">
    <property type="entry name" value="BETA SLIDING CLAMP"/>
    <property type="match status" value="1"/>
</dbReference>
<dbReference type="Proteomes" id="UP001595901">
    <property type="component" value="Unassembled WGS sequence"/>
</dbReference>
<keyword evidence="9" id="KW-0238">DNA-binding</keyword>
<keyword evidence="4 10" id="KW-0963">Cytoplasm</keyword>
<evidence type="ECO:0000256" key="5">
    <source>
        <dbReference type="ARBA" id="ARBA00022679"/>
    </source>
</evidence>
<dbReference type="Pfam" id="PF02768">
    <property type="entry name" value="DNA_pol3_beta_3"/>
    <property type="match status" value="1"/>
</dbReference>
<dbReference type="InterPro" id="IPR046938">
    <property type="entry name" value="DNA_clamp_sf"/>
</dbReference>
<dbReference type="Gene3D" id="3.10.150.10">
    <property type="entry name" value="DNA Polymerase III, subunit A, domain 2"/>
    <property type="match status" value="1"/>
</dbReference>
<feature type="domain" description="DNA polymerase III beta sliding clamp C-terminal" evidence="13">
    <location>
        <begin position="256"/>
        <end position="378"/>
    </location>
</feature>
<protein>
    <recommendedName>
        <fullName evidence="3 10">Beta sliding clamp</fullName>
    </recommendedName>
</protein>
<dbReference type="InterPro" id="IPR022635">
    <property type="entry name" value="DNA_polIII_beta_C"/>
</dbReference>
<reference evidence="15" key="1">
    <citation type="journal article" date="2019" name="Int. J. Syst. Evol. Microbiol.">
        <title>The Global Catalogue of Microorganisms (GCM) 10K type strain sequencing project: providing services to taxonomists for standard genome sequencing and annotation.</title>
        <authorList>
            <consortium name="The Broad Institute Genomics Platform"/>
            <consortium name="The Broad Institute Genome Sequencing Center for Infectious Disease"/>
            <person name="Wu L."/>
            <person name="Ma J."/>
        </authorList>
    </citation>
    <scope>NUCLEOTIDE SEQUENCE [LARGE SCALE GENOMIC DNA]</scope>
    <source>
        <strain evidence="15">CCUG 58728</strain>
    </source>
</reference>
<proteinExistence type="inferred from homology"/>
<feature type="domain" description="DNA polymerase III beta sliding clamp N-terminal" evidence="11">
    <location>
        <begin position="3"/>
        <end position="126"/>
    </location>
</feature>
<keyword evidence="15" id="KW-1185">Reference proteome</keyword>
<dbReference type="CDD" id="cd00140">
    <property type="entry name" value="beta_clamp"/>
    <property type="match status" value="1"/>
</dbReference>
<dbReference type="InterPro" id="IPR001001">
    <property type="entry name" value="DNA_polIII_beta"/>
</dbReference>
<feature type="domain" description="DNA polymerase III beta sliding clamp central" evidence="12">
    <location>
        <begin position="138"/>
        <end position="253"/>
    </location>
</feature>
<comment type="subunit">
    <text evidence="10">Forms a ring-shaped head-to-tail homodimer around DNA.</text>
</comment>
<dbReference type="Pfam" id="PF00712">
    <property type="entry name" value="DNA_pol3_beta"/>
    <property type="match status" value="1"/>
</dbReference>
<evidence type="ECO:0000259" key="13">
    <source>
        <dbReference type="Pfam" id="PF02768"/>
    </source>
</evidence>
<dbReference type="GO" id="GO:0003887">
    <property type="term" value="F:DNA-directed DNA polymerase activity"/>
    <property type="evidence" value="ECO:0007669"/>
    <property type="project" value="UniProtKB-EC"/>
</dbReference>
<dbReference type="InterPro" id="IPR022634">
    <property type="entry name" value="DNA_polIII_beta_N"/>
</dbReference>
<dbReference type="InterPro" id="IPR022637">
    <property type="entry name" value="DNA_polIII_beta_cen"/>
</dbReference>
<evidence type="ECO:0000256" key="1">
    <source>
        <dbReference type="ARBA" id="ARBA00004496"/>
    </source>
</evidence>
<keyword evidence="6 10" id="KW-0548">Nucleotidyltransferase</keyword>
<keyword evidence="5 10" id="KW-0808">Transferase</keyword>
<dbReference type="RefSeq" id="WP_380431958.1">
    <property type="nucleotide sequence ID" value="NZ_JBHSAC010000056.1"/>
</dbReference>
<dbReference type="SMART" id="SM00480">
    <property type="entry name" value="POL3Bc"/>
    <property type="match status" value="1"/>
</dbReference>
<evidence type="ECO:0000256" key="4">
    <source>
        <dbReference type="ARBA" id="ARBA00022490"/>
    </source>
</evidence>
<comment type="function">
    <text evidence="10">Confers DNA tethering and processivity to DNA polymerases and other proteins. Acts as a clamp, forming a ring around DNA (a reaction catalyzed by the clamp-loading complex) which diffuses in an ATP-independent manner freely and bidirectionally along dsDNA. Initially characterized for its ability to contact the catalytic subunit of DNA polymerase III (Pol III), a complex, multichain enzyme responsible for most of the replicative synthesis in bacteria; Pol III exhibits 3'-5' exonuclease proofreading activity. The beta chain is required for initiation of replication as well as for processivity of DNA replication.</text>
</comment>
<evidence type="ECO:0000256" key="7">
    <source>
        <dbReference type="ARBA" id="ARBA00022705"/>
    </source>
</evidence>
<evidence type="ECO:0000256" key="3">
    <source>
        <dbReference type="ARBA" id="ARBA00021035"/>
    </source>
</evidence>
<accession>A0ABV8D347</accession>
<evidence type="ECO:0000313" key="14">
    <source>
        <dbReference type="EMBL" id="MFC3932499.1"/>
    </source>
</evidence>
<evidence type="ECO:0000256" key="2">
    <source>
        <dbReference type="ARBA" id="ARBA00010752"/>
    </source>
</evidence>
<comment type="subcellular location">
    <subcellularLocation>
        <location evidence="1 10">Cytoplasm</location>
    </subcellularLocation>
</comment>
<dbReference type="NCBIfam" id="TIGR00663">
    <property type="entry name" value="dnan"/>
    <property type="match status" value="1"/>
</dbReference>
<comment type="similarity">
    <text evidence="2 10">Belongs to the beta sliding clamp family.</text>
</comment>
<sequence length="380" mass="42158">MINFSINKNFFLHALNATKRAISNKNAIPILSSIKIEISNSGITLTGSNGQISIENFIATNNENAGLLVTETGSILLEANFFINVVSSLPDISLDFKEIEHHQVLLTSGKSEITLKGKDIEQYPRLQEVSTSNPLIFDTKLLKTLISETAFAASTQESRPILTGVHLVLTDYQNFKAVATDSHRMSQRQVKLDNSNSGDNFDVVLPSRSLRELSAVFTDDIETVEIFLSNSQVLFRSENLSFYARMLEGAYPDTDRLLVNDFETEILFDTNNLRSAMERAHLISNATQNGTVKLEIINQAVSAHVNSPEVGKVNEEIDTLEASGSDLTISFNPTYLIEALKALKSKTVRIRFISAIRPFTLTPGDDNENFIQLITPVRTN</sequence>
<name>A0ABV8D347_9STRE</name>
<evidence type="ECO:0000313" key="15">
    <source>
        <dbReference type="Proteomes" id="UP001595901"/>
    </source>
</evidence>
<evidence type="ECO:0000256" key="6">
    <source>
        <dbReference type="ARBA" id="ARBA00022695"/>
    </source>
</evidence>
<evidence type="ECO:0000256" key="8">
    <source>
        <dbReference type="ARBA" id="ARBA00022932"/>
    </source>
</evidence>
<keyword evidence="7 10" id="KW-0235">DNA replication</keyword>
<comment type="caution">
    <text evidence="14">The sequence shown here is derived from an EMBL/GenBank/DDBJ whole genome shotgun (WGS) entry which is preliminary data.</text>
</comment>
<evidence type="ECO:0000259" key="12">
    <source>
        <dbReference type="Pfam" id="PF02767"/>
    </source>
</evidence>
<dbReference type="Gene3D" id="3.70.10.10">
    <property type="match status" value="1"/>
</dbReference>
<organism evidence="14 15">
    <name type="scientific">Streptococcus dentapri</name>
    <dbReference type="NCBI Taxonomy" id="573564"/>
    <lineage>
        <taxon>Bacteria</taxon>
        <taxon>Bacillati</taxon>
        <taxon>Bacillota</taxon>
        <taxon>Bacilli</taxon>
        <taxon>Lactobacillales</taxon>
        <taxon>Streptococcaceae</taxon>
        <taxon>Streptococcus</taxon>
    </lineage>
</organism>
<dbReference type="PIRSF" id="PIRSF000804">
    <property type="entry name" value="DNA_pol_III_b"/>
    <property type="match status" value="1"/>
</dbReference>
<dbReference type="PANTHER" id="PTHR30478">
    <property type="entry name" value="DNA POLYMERASE III SUBUNIT BETA"/>
    <property type="match status" value="1"/>
</dbReference>
<evidence type="ECO:0000256" key="10">
    <source>
        <dbReference type="PIRNR" id="PIRNR000804"/>
    </source>
</evidence>
<evidence type="ECO:0000256" key="9">
    <source>
        <dbReference type="ARBA" id="ARBA00023125"/>
    </source>
</evidence>